<name>A0A4Y2B1N9_ARAVE</name>
<evidence type="ECO:0000313" key="2">
    <source>
        <dbReference type="Proteomes" id="UP000499080"/>
    </source>
</evidence>
<dbReference type="EMBL" id="BGPR01000046">
    <property type="protein sequence ID" value="GBL86070.1"/>
    <property type="molecule type" value="Genomic_DNA"/>
</dbReference>
<reference evidence="1 2" key="1">
    <citation type="journal article" date="2019" name="Sci. Rep.">
        <title>Orb-weaving spider Araneus ventricosus genome elucidates the spidroin gene catalogue.</title>
        <authorList>
            <person name="Kono N."/>
            <person name="Nakamura H."/>
            <person name="Ohtoshi R."/>
            <person name="Moran D.A.P."/>
            <person name="Shinohara A."/>
            <person name="Yoshida Y."/>
            <person name="Fujiwara M."/>
            <person name="Mori M."/>
            <person name="Tomita M."/>
            <person name="Arakawa K."/>
        </authorList>
    </citation>
    <scope>NUCLEOTIDE SEQUENCE [LARGE SCALE GENOMIC DNA]</scope>
</reference>
<sequence length="99" mass="11587">MQLQTRADAFENCDCARGMHARRAEKFSRFLWAKGLPAKDIHKESLSIHTENCLSRQVVYCNIVSKLQDAIRRKLPGLLTREILFHHDNARPHTYRLNE</sequence>
<gene>
    <name evidence="1" type="ORF">AVEN_89116_1</name>
</gene>
<keyword evidence="2" id="KW-1185">Reference proteome</keyword>
<evidence type="ECO:0000313" key="1">
    <source>
        <dbReference type="EMBL" id="GBL86070.1"/>
    </source>
</evidence>
<proteinExistence type="predicted"/>
<dbReference type="Proteomes" id="UP000499080">
    <property type="component" value="Unassembled WGS sequence"/>
</dbReference>
<protein>
    <recommendedName>
        <fullName evidence="3">Histone-lysine N-methyltransferase SETMAR</fullName>
    </recommendedName>
</protein>
<organism evidence="1 2">
    <name type="scientific">Araneus ventricosus</name>
    <name type="common">Orbweaver spider</name>
    <name type="synonym">Epeira ventricosa</name>
    <dbReference type="NCBI Taxonomy" id="182803"/>
    <lineage>
        <taxon>Eukaryota</taxon>
        <taxon>Metazoa</taxon>
        <taxon>Ecdysozoa</taxon>
        <taxon>Arthropoda</taxon>
        <taxon>Chelicerata</taxon>
        <taxon>Arachnida</taxon>
        <taxon>Araneae</taxon>
        <taxon>Araneomorphae</taxon>
        <taxon>Entelegynae</taxon>
        <taxon>Araneoidea</taxon>
        <taxon>Araneidae</taxon>
        <taxon>Araneus</taxon>
    </lineage>
</organism>
<dbReference type="Gene3D" id="3.30.420.10">
    <property type="entry name" value="Ribonuclease H-like superfamily/Ribonuclease H"/>
    <property type="match status" value="1"/>
</dbReference>
<dbReference type="GO" id="GO:0003676">
    <property type="term" value="F:nucleic acid binding"/>
    <property type="evidence" value="ECO:0007669"/>
    <property type="project" value="InterPro"/>
</dbReference>
<dbReference type="OrthoDB" id="6753549at2759"/>
<accession>A0A4Y2B1N9</accession>
<dbReference type="InterPro" id="IPR036397">
    <property type="entry name" value="RNaseH_sf"/>
</dbReference>
<evidence type="ECO:0008006" key="3">
    <source>
        <dbReference type="Google" id="ProtNLM"/>
    </source>
</evidence>
<dbReference type="AlphaFoldDB" id="A0A4Y2B1N9"/>
<comment type="caution">
    <text evidence="1">The sequence shown here is derived from an EMBL/GenBank/DDBJ whole genome shotgun (WGS) entry which is preliminary data.</text>
</comment>